<dbReference type="GO" id="GO:0019957">
    <property type="term" value="F:C-C chemokine binding"/>
    <property type="evidence" value="ECO:0007669"/>
    <property type="project" value="InterPro"/>
</dbReference>
<dbReference type="Gene3D" id="2.30.130.100">
    <property type="match status" value="1"/>
</dbReference>
<dbReference type="AlphaFoldDB" id="A0A1E1WWM2"/>
<comment type="subcellular location">
    <subcellularLocation>
        <location evidence="1 6">Secreted</location>
    </subcellularLocation>
</comment>
<evidence type="ECO:0000256" key="1">
    <source>
        <dbReference type="ARBA" id="ARBA00004613"/>
    </source>
</evidence>
<keyword evidence="5 6" id="KW-0325">Glycoprotein</keyword>
<feature type="non-terminal residue" evidence="7">
    <location>
        <position position="1"/>
    </location>
</feature>
<organism evidence="7">
    <name type="scientific">Amblyomma aureolatum</name>
    <dbReference type="NCBI Taxonomy" id="187763"/>
    <lineage>
        <taxon>Eukaryota</taxon>
        <taxon>Metazoa</taxon>
        <taxon>Ecdysozoa</taxon>
        <taxon>Arthropoda</taxon>
        <taxon>Chelicerata</taxon>
        <taxon>Arachnida</taxon>
        <taxon>Acari</taxon>
        <taxon>Parasitiformes</taxon>
        <taxon>Ixodida</taxon>
        <taxon>Ixodoidea</taxon>
        <taxon>Ixodidae</taxon>
        <taxon>Amblyomminae</taxon>
        <taxon>Amblyomma</taxon>
    </lineage>
</organism>
<sequence length="91" mass="9674">GGTGCNLLRVQTGLGPITVGCSSTTCTNSPHKVTVSHTGSERKCVDITSDEHRSMKDNVKYSCPYGKCEGETCKTGKLGLSCWKMSECLLA</sequence>
<keyword evidence="2 6" id="KW-0964">Secreted</keyword>
<evidence type="ECO:0000256" key="6">
    <source>
        <dbReference type="RuleBase" id="RU369006"/>
    </source>
</evidence>
<keyword evidence="3 6" id="KW-0732">Signal</keyword>
<dbReference type="InterPro" id="IPR045797">
    <property type="entry name" value="EVA_Class_A"/>
</dbReference>
<dbReference type="Pfam" id="PF19429">
    <property type="entry name" value="EVA_Class_A"/>
    <property type="match status" value="1"/>
</dbReference>
<evidence type="ECO:0000256" key="5">
    <source>
        <dbReference type="ARBA" id="ARBA00023180"/>
    </source>
</evidence>
<name>A0A1E1WWM2_9ACAR</name>
<accession>A0A1E1WWM2</accession>
<evidence type="ECO:0000256" key="2">
    <source>
        <dbReference type="ARBA" id="ARBA00022525"/>
    </source>
</evidence>
<proteinExistence type="evidence at transcript level"/>
<evidence type="ECO:0000256" key="3">
    <source>
        <dbReference type="ARBA" id="ARBA00022729"/>
    </source>
</evidence>
<comment type="function">
    <text evidence="6">Salivary chemokine-binding protein which binds to host chemokines.</text>
</comment>
<dbReference type="EMBL" id="GFAC01007763">
    <property type="protein sequence ID" value="JAT91425.1"/>
    <property type="molecule type" value="mRNA"/>
</dbReference>
<evidence type="ECO:0000313" key="7">
    <source>
        <dbReference type="EMBL" id="JAT91425.1"/>
    </source>
</evidence>
<protein>
    <recommendedName>
        <fullName evidence="6">Evasin</fullName>
    </recommendedName>
</protein>
<evidence type="ECO:0000256" key="4">
    <source>
        <dbReference type="ARBA" id="ARBA00023157"/>
    </source>
</evidence>
<reference evidence="7" key="1">
    <citation type="journal article" date="2017" name="Front. Cell. Infect. Microbiol.">
        <title>The Distinct Transcriptional Response of the Midgut of Amblyomma sculptum and Amblyomma aureolatum Ticks to Rickettsia rickettsii Correlates to Their Differences in Susceptibility to Infection.</title>
        <authorList>
            <person name="Martins L.A."/>
            <person name="Galletti M.F.B.M."/>
            <person name="Ribeiro J.M."/>
            <person name="Fujita A."/>
            <person name="Costa F.B."/>
            <person name="Labruna M.B."/>
            <person name="Daffre S."/>
            <person name="Fogaca A.C."/>
        </authorList>
    </citation>
    <scope>NUCLEOTIDE SEQUENCE</scope>
</reference>
<keyword evidence="4 6" id="KW-1015">Disulfide bond</keyword>
<dbReference type="GO" id="GO:0005576">
    <property type="term" value="C:extracellular region"/>
    <property type="evidence" value="ECO:0007669"/>
    <property type="project" value="UniProtKB-SubCell"/>
</dbReference>